<dbReference type="FunFam" id="1.10.10.10:FF:000001">
    <property type="entry name" value="LysR family transcriptional regulator"/>
    <property type="match status" value="1"/>
</dbReference>
<evidence type="ECO:0000256" key="4">
    <source>
        <dbReference type="ARBA" id="ARBA00023163"/>
    </source>
</evidence>
<dbReference type="InterPro" id="IPR000847">
    <property type="entry name" value="LysR_HTH_N"/>
</dbReference>
<evidence type="ECO:0000313" key="8">
    <source>
        <dbReference type="Proteomes" id="UP000555546"/>
    </source>
</evidence>
<feature type="region of interest" description="Disordered" evidence="5">
    <location>
        <begin position="308"/>
        <end position="329"/>
    </location>
</feature>
<dbReference type="Proteomes" id="UP000555546">
    <property type="component" value="Unassembled WGS sequence"/>
</dbReference>
<dbReference type="RefSeq" id="WP_183653905.1">
    <property type="nucleotide sequence ID" value="NZ_JACIJG010000010.1"/>
</dbReference>
<dbReference type="EMBL" id="JACIJG010000010">
    <property type="protein sequence ID" value="MBB5703045.1"/>
    <property type="molecule type" value="Genomic_DNA"/>
</dbReference>
<keyword evidence="3 7" id="KW-0238">DNA-binding</keyword>
<evidence type="ECO:0000256" key="3">
    <source>
        <dbReference type="ARBA" id="ARBA00023125"/>
    </source>
</evidence>
<comment type="similarity">
    <text evidence="1">Belongs to the LysR transcriptional regulatory family.</text>
</comment>
<dbReference type="PANTHER" id="PTHR30126:SF91">
    <property type="entry name" value="LYSR FAMILY TRANSCRIPTIONAL REGULATOR"/>
    <property type="match status" value="1"/>
</dbReference>
<evidence type="ECO:0000256" key="1">
    <source>
        <dbReference type="ARBA" id="ARBA00009437"/>
    </source>
</evidence>
<dbReference type="GO" id="GO:0000976">
    <property type="term" value="F:transcription cis-regulatory region binding"/>
    <property type="evidence" value="ECO:0007669"/>
    <property type="project" value="TreeGrafter"/>
</dbReference>
<keyword evidence="2" id="KW-0805">Transcription regulation</keyword>
<name>A0A7W9AYQ5_9HYPH</name>
<dbReference type="InterPro" id="IPR036390">
    <property type="entry name" value="WH_DNA-bd_sf"/>
</dbReference>
<accession>A0A7W9AYQ5</accession>
<organism evidence="7 8">
    <name type="scientific">Brucella daejeonensis</name>
    <dbReference type="NCBI Taxonomy" id="659015"/>
    <lineage>
        <taxon>Bacteria</taxon>
        <taxon>Pseudomonadati</taxon>
        <taxon>Pseudomonadota</taxon>
        <taxon>Alphaproteobacteria</taxon>
        <taxon>Hyphomicrobiales</taxon>
        <taxon>Brucellaceae</taxon>
        <taxon>Brucella/Ochrobactrum group</taxon>
        <taxon>Brucella</taxon>
    </lineage>
</organism>
<evidence type="ECO:0000313" key="7">
    <source>
        <dbReference type="EMBL" id="MBB5703045.1"/>
    </source>
</evidence>
<dbReference type="Gene3D" id="1.10.10.10">
    <property type="entry name" value="Winged helix-like DNA-binding domain superfamily/Winged helix DNA-binding domain"/>
    <property type="match status" value="1"/>
</dbReference>
<dbReference type="PANTHER" id="PTHR30126">
    <property type="entry name" value="HTH-TYPE TRANSCRIPTIONAL REGULATOR"/>
    <property type="match status" value="1"/>
</dbReference>
<sequence length="329" mass="35763">MEANPTLDQLFIFAEVADSGGFSAAARRLKRSQSVVSYAIANLEDQLQVKLFERHGTRQPRLTEAGTALLMDARRVLSGLDGLRARTRALQQGLEAEIVAAVDPTVPTQVLSRLLSTFEERFPTVDIRLHVGAIGVVHDQVARRIADVGFGGELNRGDGQVVLQPMGFASLVPVAAPSHPLARAQKPIPRSVARQYTQIVITDVTDQTRGRDFGVIADRTWRMTDMGLKQELTLAGLGWGGLPYAKVAGDIHDGRLVLLDLEDYPVQQFPLVAMHHVARPPGPATLWMIERFRTVLLEVETACKEHPGAPIVQGHRSVDGASSGDGSQP</sequence>
<dbReference type="PROSITE" id="PS50931">
    <property type="entry name" value="HTH_LYSR"/>
    <property type="match status" value="1"/>
</dbReference>
<evidence type="ECO:0000256" key="5">
    <source>
        <dbReference type="SAM" id="MobiDB-lite"/>
    </source>
</evidence>
<dbReference type="PRINTS" id="PR00039">
    <property type="entry name" value="HTHLYSR"/>
</dbReference>
<keyword evidence="4" id="KW-0804">Transcription</keyword>
<dbReference type="Gene3D" id="3.40.190.290">
    <property type="match status" value="1"/>
</dbReference>
<comment type="caution">
    <text evidence="7">The sequence shown here is derived from an EMBL/GenBank/DDBJ whole genome shotgun (WGS) entry which is preliminary data.</text>
</comment>
<dbReference type="GO" id="GO:0003700">
    <property type="term" value="F:DNA-binding transcription factor activity"/>
    <property type="evidence" value="ECO:0007669"/>
    <property type="project" value="InterPro"/>
</dbReference>
<protein>
    <submittedName>
        <fullName evidence="7">DNA-binding transcriptional LysR family regulator</fullName>
    </submittedName>
</protein>
<dbReference type="InterPro" id="IPR036388">
    <property type="entry name" value="WH-like_DNA-bd_sf"/>
</dbReference>
<dbReference type="SUPFAM" id="SSF53850">
    <property type="entry name" value="Periplasmic binding protein-like II"/>
    <property type="match status" value="1"/>
</dbReference>
<dbReference type="InterPro" id="IPR005119">
    <property type="entry name" value="LysR_subst-bd"/>
</dbReference>
<gene>
    <name evidence="7" type="ORF">FHS76_002936</name>
</gene>
<feature type="domain" description="HTH lysR-type" evidence="6">
    <location>
        <begin position="5"/>
        <end position="63"/>
    </location>
</feature>
<dbReference type="Pfam" id="PF03466">
    <property type="entry name" value="LysR_substrate"/>
    <property type="match status" value="1"/>
</dbReference>
<dbReference type="AlphaFoldDB" id="A0A7W9AYQ5"/>
<evidence type="ECO:0000259" key="6">
    <source>
        <dbReference type="PROSITE" id="PS50931"/>
    </source>
</evidence>
<evidence type="ECO:0000256" key="2">
    <source>
        <dbReference type="ARBA" id="ARBA00023015"/>
    </source>
</evidence>
<dbReference type="Pfam" id="PF00126">
    <property type="entry name" value="HTH_1"/>
    <property type="match status" value="1"/>
</dbReference>
<proteinExistence type="inferred from homology"/>
<dbReference type="SUPFAM" id="SSF46785">
    <property type="entry name" value="Winged helix' DNA-binding domain"/>
    <property type="match status" value="1"/>
</dbReference>
<reference evidence="7 8" key="1">
    <citation type="submission" date="2020-08" db="EMBL/GenBank/DDBJ databases">
        <title>Genomic Encyclopedia of Type Strains, Phase IV (KMG-IV): sequencing the most valuable type-strain genomes for metagenomic binning, comparative biology and taxonomic classification.</title>
        <authorList>
            <person name="Goeker M."/>
        </authorList>
    </citation>
    <scope>NUCLEOTIDE SEQUENCE [LARGE SCALE GENOMIC DNA]</scope>
    <source>
        <strain evidence="7 8">DSM 26944</strain>
    </source>
</reference>
<keyword evidence="8" id="KW-1185">Reference proteome</keyword>